<dbReference type="Proteomes" id="UP000886523">
    <property type="component" value="Unassembled WGS sequence"/>
</dbReference>
<dbReference type="AlphaFoldDB" id="A0A9P6ASN3"/>
<evidence type="ECO:0000313" key="3">
    <source>
        <dbReference type="Proteomes" id="UP000886523"/>
    </source>
</evidence>
<proteinExistence type="predicted"/>
<feature type="compositionally biased region" description="Polar residues" evidence="1">
    <location>
        <begin position="185"/>
        <end position="199"/>
    </location>
</feature>
<comment type="caution">
    <text evidence="2">The sequence shown here is derived from an EMBL/GenBank/DDBJ whole genome shotgun (WGS) entry which is preliminary data.</text>
</comment>
<sequence length="241" mass="26553">MDLCSHPQPDNLTAMHPMALIPGWCAVKEEPMVPHTCCSGLLFPLQNLTRSQHRQSLRQNTNVCSHPKAQPQTPTMTAMVSQIQYHTPTAVGLSPTMKPHLPKEYIDKAQGNIWAHAQPCKTSMLDYPQYNDATHLPKWVPLLHDTPPGKVQDEYEHVSPQCTKPHPTRTQPRSKTKNGHAQPPATHSKNPTPEHNNGGNMVPHTPAAAGPSPQTPTTSEMTGKAPSPLQKIMPEMGWVTV</sequence>
<organism evidence="2 3">
    <name type="scientific">Hydnum rufescens UP504</name>
    <dbReference type="NCBI Taxonomy" id="1448309"/>
    <lineage>
        <taxon>Eukaryota</taxon>
        <taxon>Fungi</taxon>
        <taxon>Dikarya</taxon>
        <taxon>Basidiomycota</taxon>
        <taxon>Agaricomycotina</taxon>
        <taxon>Agaricomycetes</taxon>
        <taxon>Cantharellales</taxon>
        <taxon>Hydnaceae</taxon>
        <taxon>Hydnum</taxon>
    </lineage>
</organism>
<name>A0A9P6ASN3_9AGAM</name>
<dbReference type="EMBL" id="MU129023">
    <property type="protein sequence ID" value="KAF9510121.1"/>
    <property type="molecule type" value="Genomic_DNA"/>
</dbReference>
<evidence type="ECO:0000256" key="1">
    <source>
        <dbReference type="SAM" id="MobiDB-lite"/>
    </source>
</evidence>
<protein>
    <submittedName>
        <fullName evidence="2">Uncharacterized protein</fullName>
    </submittedName>
</protein>
<accession>A0A9P6ASN3</accession>
<keyword evidence="3" id="KW-1185">Reference proteome</keyword>
<evidence type="ECO:0000313" key="2">
    <source>
        <dbReference type="EMBL" id="KAF9510121.1"/>
    </source>
</evidence>
<reference evidence="2" key="1">
    <citation type="journal article" date="2020" name="Nat. Commun.">
        <title>Large-scale genome sequencing of mycorrhizal fungi provides insights into the early evolution of symbiotic traits.</title>
        <authorList>
            <person name="Miyauchi S."/>
            <person name="Kiss E."/>
            <person name="Kuo A."/>
            <person name="Drula E."/>
            <person name="Kohler A."/>
            <person name="Sanchez-Garcia M."/>
            <person name="Morin E."/>
            <person name="Andreopoulos B."/>
            <person name="Barry K.W."/>
            <person name="Bonito G."/>
            <person name="Buee M."/>
            <person name="Carver A."/>
            <person name="Chen C."/>
            <person name="Cichocki N."/>
            <person name="Clum A."/>
            <person name="Culley D."/>
            <person name="Crous P.W."/>
            <person name="Fauchery L."/>
            <person name="Girlanda M."/>
            <person name="Hayes R.D."/>
            <person name="Keri Z."/>
            <person name="LaButti K."/>
            <person name="Lipzen A."/>
            <person name="Lombard V."/>
            <person name="Magnuson J."/>
            <person name="Maillard F."/>
            <person name="Murat C."/>
            <person name="Nolan M."/>
            <person name="Ohm R.A."/>
            <person name="Pangilinan J."/>
            <person name="Pereira M.F."/>
            <person name="Perotto S."/>
            <person name="Peter M."/>
            <person name="Pfister S."/>
            <person name="Riley R."/>
            <person name="Sitrit Y."/>
            <person name="Stielow J.B."/>
            <person name="Szollosi G."/>
            <person name="Zifcakova L."/>
            <person name="Stursova M."/>
            <person name="Spatafora J.W."/>
            <person name="Tedersoo L."/>
            <person name="Vaario L.M."/>
            <person name="Yamada A."/>
            <person name="Yan M."/>
            <person name="Wang P."/>
            <person name="Xu J."/>
            <person name="Bruns T."/>
            <person name="Baldrian P."/>
            <person name="Vilgalys R."/>
            <person name="Dunand C."/>
            <person name="Henrissat B."/>
            <person name="Grigoriev I.V."/>
            <person name="Hibbett D."/>
            <person name="Nagy L.G."/>
            <person name="Martin F.M."/>
        </authorList>
    </citation>
    <scope>NUCLEOTIDE SEQUENCE</scope>
    <source>
        <strain evidence="2">UP504</strain>
    </source>
</reference>
<gene>
    <name evidence="2" type="ORF">BS47DRAFT_1364812</name>
</gene>
<feature type="region of interest" description="Disordered" evidence="1">
    <location>
        <begin position="144"/>
        <end position="241"/>
    </location>
</feature>